<protein>
    <submittedName>
        <fullName evidence="1">Uncharacterized protein</fullName>
    </submittedName>
</protein>
<dbReference type="EMBL" id="LNIX01000005">
    <property type="protein sequence ID" value="OXA53375.1"/>
    <property type="molecule type" value="Genomic_DNA"/>
</dbReference>
<accession>A0A226E701</accession>
<organism evidence="1 2">
    <name type="scientific">Folsomia candida</name>
    <name type="common">Springtail</name>
    <dbReference type="NCBI Taxonomy" id="158441"/>
    <lineage>
        <taxon>Eukaryota</taxon>
        <taxon>Metazoa</taxon>
        <taxon>Ecdysozoa</taxon>
        <taxon>Arthropoda</taxon>
        <taxon>Hexapoda</taxon>
        <taxon>Collembola</taxon>
        <taxon>Entomobryomorpha</taxon>
        <taxon>Isotomoidea</taxon>
        <taxon>Isotomidae</taxon>
        <taxon>Proisotominae</taxon>
        <taxon>Folsomia</taxon>
    </lineage>
</organism>
<dbReference type="Proteomes" id="UP000198287">
    <property type="component" value="Unassembled WGS sequence"/>
</dbReference>
<reference evidence="1 2" key="1">
    <citation type="submission" date="2015-12" db="EMBL/GenBank/DDBJ databases">
        <title>The genome of Folsomia candida.</title>
        <authorList>
            <person name="Faddeeva A."/>
            <person name="Derks M.F."/>
            <person name="Anvar Y."/>
            <person name="Smit S."/>
            <person name="Van Straalen N."/>
            <person name="Roelofs D."/>
        </authorList>
    </citation>
    <scope>NUCLEOTIDE SEQUENCE [LARGE SCALE GENOMIC DNA]</scope>
    <source>
        <strain evidence="1 2">VU population</strain>
        <tissue evidence="1">Whole body</tissue>
    </source>
</reference>
<comment type="caution">
    <text evidence="1">The sequence shown here is derived from an EMBL/GenBank/DDBJ whole genome shotgun (WGS) entry which is preliminary data.</text>
</comment>
<dbReference type="AlphaFoldDB" id="A0A226E701"/>
<evidence type="ECO:0000313" key="2">
    <source>
        <dbReference type="Proteomes" id="UP000198287"/>
    </source>
</evidence>
<proteinExistence type="predicted"/>
<sequence>MPPMTPESIPKKGQFGILLRFTPRKLRLIHKRGELRLSILVHAGLLKYFQDFQQFLDFLFQEAHMILQVKCDAHEVTIPPSKFRLIPKRGELRLSILVHAGLLKYFQDFQQFLDFLFQEAHMILQVKCDAHEVTIPPSKFRLIPKRGELRLSILVHAGLLKYFQDFQQFLDFLFQEAHTILHVIFDAHKVQTPPSKFRLIPKRGELRLSILVHAGLLKYFQDFQQFLDFLFQEAHTILHVIFDAHKVQTPPSKFRLIPKRGELRLSILVHAGLLKYFQDFQQFLDFLFQEAHTILHVIFDAHKVQTPPSKFRLIPKRGELRLSILVHAGLLKYFQDFQQFLDFLFQEAHTILHVIFDAHKVQTPPSKFRLIPKRGELRLSILVHAGLLKYFQYFQQFLDFLFQEAHMILHVKCVYFGDVSPSPSLKNPLNTNFN</sequence>
<gene>
    <name evidence="1" type="ORF">Fcan01_11796</name>
</gene>
<keyword evidence="2" id="KW-1185">Reference proteome</keyword>
<evidence type="ECO:0000313" key="1">
    <source>
        <dbReference type="EMBL" id="OXA53375.1"/>
    </source>
</evidence>
<name>A0A226E701_FOLCA</name>